<organism evidence="2 5">
    <name type="scientific">Phascolarctobacterium faecium</name>
    <dbReference type="NCBI Taxonomy" id="33025"/>
    <lineage>
        <taxon>Bacteria</taxon>
        <taxon>Bacillati</taxon>
        <taxon>Bacillota</taxon>
        <taxon>Negativicutes</taxon>
        <taxon>Acidaminococcales</taxon>
        <taxon>Acidaminococcaceae</taxon>
        <taxon>Phascolarctobacterium</taxon>
    </lineage>
</organism>
<dbReference type="Gene3D" id="3.40.50.1980">
    <property type="entry name" value="Nitrogenase molybdenum iron protein domain"/>
    <property type="match status" value="2"/>
</dbReference>
<evidence type="ECO:0000313" key="5">
    <source>
        <dbReference type="Proteomes" id="UP000484547"/>
    </source>
</evidence>
<keyword evidence="4" id="KW-1185">Reference proteome</keyword>
<accession>A0A7X3BVK7</accession>
<dbReference type="CDD" id="cd00316">
    <property type="entry name" value="Oxidoreductase_nitrogenase"/>
    <property type="match status" value="1"/>
</dbReference>
<dbReference type="EMBL" id="WNBW01000003">
    <property type="protein sequence ID" value="MTU03991.1"/>
    <property type="molecule type" value="Genomic_DNA"/>
</dbReference>
<dbReference type="PANTHER" id="PTHR42956:SF1">
    <property type="entry name" value="NITROGENASE IRON-MOLYBDENUM COFACTOR BIOSYNTHESIS PROTEIN NIFE"/>
    <property type="match status" value="1"/>
</dbReference>
<dbReference type="EMBL" id="WNBM01000003">
    <property type="protein sequence ID" value="MTT75929.1"/>
    <property type="molecule type" value="Genomic_DNA"/>
</dbReference>
<proteinExistence type="predicted"/>
<evidence type="ECO:0000313" key="2">
    <source>
        <dbReference type="EMBL" id="MTT75929.1"/>
    </source>
</evidence>
<dbReference type="AlphaFoldDB" id="A0A7X3BVK7"/>
<dbReference type="GO" id="GO:0016491">
    <property type="term" value="F:oxidoreductase activity"/>
    <property type="evidence" value="ECO:0007669"/>
    <property type="project" value="InterPro"/>
</dbReference>
<dbReference type="RefSeq" id="WP_155163953.1">
    <property type="nucleotide sequence ID" value="NZ_CAUDCT010000003.1"/>
</dbReference>
<comment type="caution">
    <text evidence="2">The sequence shown here is derived from an EMBL/GenBank/DDBJ whole genome shotgun (WGS) entry which is preliminary data.</text>
</comment>
<dbReference type="InterPro" id="IPR049939">
    <property type="entry name" value="NifE-like"/>
</dbReference>
<feature type="domain" description="Nitrogenase/oxidoreductase component 1" evidence="1">
    <location>
        <begin position="13"/>
        <end position="403"/>
    </location>
</feature>
<dbReference type="SUPFAM" id="SSF53807">
    <property type="entry name" value="Helical backbone' metal receptor"/>
    <property type="match status" value="1"/>
</dbReference>
<name>A0A7X3BVK7_9FIRM</name>
<evidence type="ECO:0000313" key="3">
    <source>
        <dbReference type="EMBL" id="MTU03991.1"/>
    </source>
</evidence>
<evidence type="ECO:0000259" key="1">
    <source>
        <dbReference type="Pfam" id="PF00148"/>
    </source>
</evidence>
<protein>
    <recommendedName>
        <fullName evidence="1">Nitrogenase/oxidoreductase component 1 domain-containing protein</fullName>
    </recommendedName>
</protein>
<dbReference type="Pfam" id="PF00148">
    <property type="entry name" value="Oxidored_nitro"/>
    <property type="match status" value="1"/>
</dbReference>
<dbReference type="OrthoDB" id="5442487at2"/>
<dbReference type="InterPro" id="IPR000510">
    <property type="entry name" value="Nase/OxRdtase_comp1"/>
</dbReference>
<reference evidence="4 5" key="1">
    <citation type="journal article" date="2019" name="Nat. Med.">
        <title>A library of human gut bacterial isolates paired with longitudinal multiomics data enables mechanistic microbiome research.</title>
        <authorList>
            <person name="Poyet M."/>
            <person name="Groussin M."/>
            <person name="Gibbons S.M."/>
            <person name="Avila-Pacheco J."/>
            <person name="Jiang X."/>
            <person name="Kearney S.M."/>
            <person name="Perrotta A.R."/>
            <person name="Berdy B."/>
            <person name="Zhao S."/>
            <person name="Lieberman T.D."/>
            <person name="Swanson P.K."/>
            <person name="Smith M."/>
            <person name="Roesemann S."/>
            <person name="Alexander J.E."/>
            <person name="Rich S.A."/>
            <person name="Livny J."/>
            <person name="Vlamakis H."/>
            <person name="Clish C."/>
            <person name="Bullock K."/>
            <person name="Deik A."/>
            <person name="Scott J."/>
            <person name="Pierce K.A."/>
            <person name="Xavier R.J."/>
            <person name="Alm E.J."/>
        </authorList>
    </citation>
    <scope>NUCLEOTIDE SEQUENCE [LARGE SCALE GENOMIC DNA]</scope>
    <source>
        <strain evidence="2 5">BIOML-A13</strain>
        <strain evidence="3 4">BIOML-A3</strain>
    </source>
</reference>
<dbReference type="Proteomes" id="UP000443070">
    <property type="component" value="Unassembled WGS sequence"/>
</dbReference>
<dbReference type="PANTHER" id="PTHR42956">
    <property type="entry name" value="NITROGENASE IRON-MOLYBDENUM COFACTOR BIOSYNTHESIS PROTEIN NIFE"/>
    <property type="match status" value="1"/>
</dbReference>
<evidence type="ECO:0000313" key="4">
    <source>
        <dbReference type="Proteomes" id="UP000443070"/>
    </source>
</evidence>
<dbReference type="Proteomes" id="UP000484547">
    <property type="component" value="Unassembled WGS sequence"/>
</dbReference>
<sequence length="411" mass="45796">MSLCRYLPVPSDRMGIIWSLLSVKDSIILEYGPAGTTHFSMGFYGTLGVDWQQRLFTTHMNEDDVVMGDVTRLEEAIVELDKSYEPKVIFVVASSISAVIGTDIKGVCNYMQKEVQAKLVAFEQGGFRGDYSIGLTEVYKLLVNNLPCKEQKKRKKVFNIIGASMGSYRAASDVWELQNLMREAFGYEMHTCLCHETSVDEIADIGTAEINLVMRQEGLPAAEVLKNKFDMPFVFSAPYGYAATLAWLEDVGKILGQVPDVKMCARLRLKAQNTASLKMYAMMMGRKKTPQAAVIGEYDLVKGLSAFLRSVGIDVKYKLCSHSLKSIVEPELDIQYISVEKEKIDILKKMQKTLVLADDVSHRLCDSSNVVVRVSAPFIDGAQIATHLPLLGEKGTDFLLESIEAYYQTLA</sequence>
<gene>
    <name evidence="2" type="ORF">GMD11_06590</name>
    <name evidence="3" type="ORF">GMD18_06235</name>
</gene>